<dbReference type="Pfam" id="PF00391">
    <property type="entry name" value="PEP-utilizers"/>
    <property type="match status" value="1"/>
</dbReference>
<evidence type="ECO:0000313" key="2">
    <source>
        <dbReference type="EMBL" id="KMW70309.1"/>
    </source>
</evidence>
<dbReference type="AlphaFoldDB" id="A0A0J9HM79"/>
<evidence type="ECO:0000313" key="3">
    <source>
        <dbReference type="Proteomes" id="UP000033607"/>
    </source>
</evidence>
<reference evidence="2 3" key="1">
    <citation type="submission" date="2015-06" db="EMBL/GenBank/DDBJ databases">
        <title>Draft genome assembly of filamentous brackish cyanobacterium Limnoraphis robusta strain CS-951.</title>
        <authorList>
            <person name="Willis A."/>
            <person name="Parks M."/>
            <person name="Burford M.A."/>
        </authorList>
    </citation>
    <scope>NUCLEOTIDE SEQUENCE [LARGE SCALE GENOMIC DNA]</scope>
    <source>
        <strain evidence="2 3">CS-951</strain>
    </source>
</reference>
<dbReference type="Proteomes" id="UP000033607">
    <property type="component" value="Unassembled WGS sequence"/>
</dbReference>
<dbReference type="InterPro" id="IPR051549">
    <property type="entry name" value="PEP_Utilizing_Enz"/>
</dbReference>
<dbReference type="PATRIC" id="fig|1637645.4.peg.4113"/>
<gene>
    <name evidence="2" type="ORF">WN50_36340</name>
</gene>
<evidence type="ECO:0000259" key="1">
    <source>
        <dbReference type="Pfam" id="PF00391"/>
    </source>
</evidence>
<comment type="caution">
    <text evidence="2">The sequence shown here is derived from an EMBL/GenBank/DDBJ whole genome shotgun (WGS) entry which is preliminary data.</text>
</comment>
<name>A0A0J9HM79_9CYAN</name>
<dbReference type="EMBL" id="LATL02000208">
    <property type="protein sequence ID" value="KMW70309.1"/>
    <property type="molecule type" value="Genomic_DNA"/>
</dbReference>
<dbReference type="OrthoDB" id="9765468at2"/>
<accession>A0A0J9HM79</accession>
<feature type="non-terminal residue" evidence="2">
    <location>
        <position position="1"/>
    </location>
</feature>
<dbReference type="PANTHER" id="PTHR43615">
    <property type="entry name" value="PHOSPHOENOLPYRUVATE SYNTHASE-RELATED"/>
    <property type="match status" value="1"/>
</dbReference>
<dbReference type="RefSeq" id="WP_049560072.1">
    <property type="nucleotide sequence ID" value="NZ_LATL02000208.1"/>
</dbReference>
<feature type="domain" description="PEP-utilising enzyme mobile" evidence="1">
    <location>
        <begin position="2"/>
        <end position="69"/>
    </location>
</feature>
<organism evidence="2 3">
    <name type="scientific">Limnoraphis robusta CS-951</name>
    <dbReference type="NCBI Taxonomy" id="1637645"/>
    <lineage>
        <taxon>Bacteria</taxon>
        <taxon>Bacillati</taxon>
        <taxon>Cyanobacteriota</taxon>
        <taxon>Cyanophyceae</taxon>
        <taxon>Oscillatoriophycideae</taxon>
        <taxon>Oscillatoriales</taxon>
        <taxon>Sirenicapillariaceae</taxon>
        <taxon>Limnoraphis</taxon>
    </lineage>
</organism>
<dbReference type="Gene3D" id="3.50.30.10">
    <property type="entry name" value="Phosphohistidine domain"/>
    <property type="match status" value="1"/>
</dbReference>
<dbReference type="InterPro" id="IPR036637">
    <property type="entry name" value="Phosphohistidine_dom_sf"/>
</dbReference>
<dbReference type="PANTHER" id="PTHR43615:SF1">
    <property type="entry name" value="PPDK_N DOMAIN-CONTAINING PROTEIN"/>
    <property type="match status" value="1"/>
</dbReference>
<dbReference type="InterPro" id="IPR008279">
    <property type="entry name" value="PEP-util_enz_mobile_dom"/>
</dbReference>
<sequence length="79" mass="8434">KSILVVPYTDAGWAPLLINAQAIISEVGGQLSHGAIIAREYGIPAVMNIPNAISRFKNGQRVRVDGYQGTVEILTEDGV</sequence>
<dbReference type="SUPFAM" id="SSF52009">
    <property type="entry name" value="Phosphohistidine domain"/>
    <property type="match status" value="1"/>
</dbReference>
<proteinExistence type="predicted"/>
<dbReference type="GO" id="GO:0016772">
    <property type="term" value="F:transferase activity, transferring phosphorus-containing groups"/>
    <property type="evidence" value="ECO:0007669"/>
    <property type="project" value="InterPro"/>
</dbReference>
<protein>
    <recommendedName>
        <fullName evidence="1">PEP-utilising enzyme mobile domain-containing protein</fullName>
    </recommendedName>
</protein>